<sequence>MLDARHDLGKVNNSIVLEMFDLITRIWSCEKIIPQLNSFRVISRDCTPSPMIPLRNPSLLSCLSLLLQQFIFPAFLPLLIACSFVSCPLPPANDYGCLSSRSSSFPSQIKVETVLFTSIKPNRHWREMVDIYYGQY</sequence>
<dbReference type="EMBL" id="KZ679676">
    <property type="protein sequence ID" value="PTB58761.1"/>
    <property type="molecule type" value="Genomic_DNA"/>
</dbReference>
<evidence type="ECO:0000313" key="2">
    <source>
        <dbReference type="Proteomes" id="UP000241690"/>
    </source>
</evidence>
<proteinExistence type="predicted"/>
<reference evidence="1 2" key="1">
    <citation type="submission" date="2016-07" db="EMBL/GenBank/DDBJ databases">
        <title>Multiple horizontal gene transfer events from other fungi enriched the ability of initially mycotrophic Trichoderma (Ascomycota) to feed on dead plant biomass.</title>
        <authorList>
            <consortium name="DOE Joint Genome Institute"/>
            <person name="Aerts A."/>
            <person name="Atanasova L."/>
            <person name="Chenthamara K."/>
            <person name="Zhang J."/>
            <person name="Grujic M."/>
            <person name="Henrissat B."/>
            <person name="Kuo A."/>
            <person name="Salamov A."/>
            <person name="Lipzen A."/>
            <person name="Labutti K."/>
            <person name="Barry K."/>
            <person name="Miao Y."/>
            <person name="Rahimi M.J."/>
            <person name="Shen Q."/>
            <person name="Grigoriev I.V."/>
            <person name="Kubicek C.P."/>
            <person name="Druzhinina I.S."/>
        </authorList>
    </citation>
    <scope>NUCLEOTIDE SEQUENCE [LARGE SCALE GENOMIC DNA]</scope>
    <source>
        <strain evidence="1 2">CBS 226.95</strain>
    </source>
</reference>
<dbReference type="AlphaFoldDB" id="A0A2T4ANW9"/>
<dbReference type="RefSeq" id="XP_024778438.1">
    <property type="nucleotide sequence ID" value="XM_024914048.1"/>
</dbReference>
<dbReference type="GeneID" id="36622613"/>
<organism evidence="1 2">
    <name type="scientific">Trichoderma harzianum CBS 226.95</name>
    <dbReference type="NCBI Taxonomy" id="983964"/>
    <lineage>
        <taxon>Eukaryota</taxon>
        <taxon>Fungi</taxon>
        <taxon>Dikarya</taxon>
        <taxon>Ascomycota</taxon>
        <taxon>Pezizomycotina</taxon>
        <taxon>Sordariomycetes</taxon>
        <taxon>Hypocreomycetidae</taxon>
        <taxon>Hypocreales</taxon>
        <taxon>Hypocreaceae</taxon>
        <taxon>Trichoderma</taxon>
    </lineage>
</organism>
<evidence type="ECO:0000313" key="1">
    <source>
        <dbReference type="EMBL" id="PTB58761.1"/>
    </source>
</evidence>
<protein>
    <submittedName>
        <fullName evidence="1">Uncharacterized protein</fullName>
    </submittedName>
</protein>
<accession>A0A2T4ANW9</accession>
<dbReference type="Proteomes" id="UP000241690">
    <property type="component" value="Unassembled WGS sequence"/>
</dbReference>
<keyword evidence="2" id="KW-1185">Reference proteome</keyword>
<gene>
    <name evidence="1" type="ORF">M431DRAFT_285483</name>
</gene>
<name>A0A2T4ANW9_TRIHA</name>